<accession>A0AAD5Y7V7</accession>
<name>A0AAD5Y7V7_9FUNG</name>
<dbReference type="Proteomes" id="UP001210925">
    <property type="component" value="Unassembled WGS sequence"/>
</dbReference>
<protein>
    <submittedName>
        <fullName evidence="1">Uncharacterized protein</fullName>
    </submittedName>
</protein>
<comment type="caution">
    <text evidence="1">The sequence shown here is derived from an EMBL/GenBank/DDBJ whole genome shotgun (WGS) entry which is preliminary data.</text>
</comment>
<proteinExistence type="predicted"/>
<dbReference type="AlphaFoldDB" id="A0AAD5Y7V7"/>
<organism evidence="1 2">
    <name type="scientific">Boothiomyces macroporosus</name>
    <dbReference type="NCBI Taxonomy" id="261099"/>
    <lineage>
        <taxon>Eukaryota</taxon>
        <taxon>Fungi</taxon>
        <taxon>Fungi incertae sedis</taxon>
        <taxon>Chytridiomycota</taxon>
        <taxon>Chytridiomycota incertae sedis</taxon>
        <taxon>Chytridiomycetes</taxon>
        <taxon>Rhizophydiales</taxon>
        <taxon>Terramycetaceae</taxon>
        <taxon>Boothiomyces</taxon>
    </lineage>
</organism>
<evidence type="ECO:0000313" key="1">
    <source>
        <dbReference type="EMBL" id="KAJ3261105.1"/>
    </source>
</evidence>
<gene>
    <name evidence="1" type="ORF">HK103_006414</name>
</gene>
<evidence type="ECO:0000313" key="2">
    <source>
        <dbReference type="Proteomes" id="UP001210925"/>
    </source>
</evidence>
<keyword evidence="2" id="KW-1185">Reference proteome</keyword>
<sequence>MQFQSEYYRLLDLLQIELTNEIIAEVVTLYDKLIDSTTPKTIFVVTNKLLSNTKFSSTCPITLLIARHLPRLLDSATKAMENETGLSIYHYFLSNLFRFKGIDYYLSDFLEKSANDSDKITIGLEYIKGCFGLNVNLEYINDVVAHRLQDLDCHSLHQIVTIYAILHQRQDQVMMTPSLLKAIVDVWYVKYILKSEKFTIPEDWWVIFPFLYAQSNQSLYISQFTSLLTLKYFYQLLENECNSMVLDTSPTALHLTSNEFAFFQFAEMDWLSIYKNSGMYQTETIVIFCGVSKIYLKQHSTAKDIVLCRLAQLVPDIYASPNIWKPCLAIINQTLSLTGNAVFAVDYTALGFDCLHRIQSLISVLESNQILTADIELSIAFVIQFCCMASILSCKYQSLVLEQLICIPLFIETLTELGQITLPNISHLERSHQIFMEEQLIALQAAAIYLKVILVRSHHFSKTNNTILDKFIPLNVHAQPKVIQTKFCKERQYLAVQRDAKVKDSSGAAFDQDYDFRTYSDLCLLYVLCLEVKVTLNLRKIMLKDYLSVSNLWDELFTMLTLPIIRQSKIPMGKHLLCVILELVHAFLEFCGDTDLLHFLIDPPFVERTFKSLGHFWHGNYLSKVIKKVHRC</sequence>
<reference evidence="1" key="1">
    <citation type="submission" date="2020-05" db="EMBL/GenBank/DDBJ databases">
        <title>Phylogenomic resolution of chytrid fungi.</title>
        <authorList>
            <person name="Stajich J.E."/>
            <person name="Amses K."/>
            <person name="Simmons R."/>
            <person name="Seto K."/>
            <person name="Myers J."/>
            <person name="Bonds A."/>
            <person name="Quandt C.A."/>
            <person name="Barry K."/>
            <person name="Liu P."/>
            <person name="Grigoriev I."/>
            <person name="Longcore J.E."/>
            <person name="James T.Y."/>
        </authorList>
    </citation>
    <scope>NUCLEOTIDE SEQUENCE</scope>
    <source>
        <strain evidence="1">PLAUS21</strain>
    </source>
</reference>
<dbReference type="EMBL" id="JADGKB010000007">
    <property type="protein sequence ID" value="KAJ3261105.1"/>
    <property type="molecule type" value="Genomic_DNA"/>
</dbReference>